<reference evidence="2 3" key="1">
    <citation type="journal article" date="2020" name="Int. J. Syst. Evol. Microbiol.">
        <title>Reclassification of Streptomyces castelarensis and Streptomyces sporoclivatus as later heterotypic synonyms of Streptomyces antimycoticus.</title>
        <authorList>
            <person name="Komaki H."/>
            <person name="Tamura T."/>
        </authorList>
    </citation>
    <scope>NUCLEOTIDE SEQUENCE [LARGE SCALE GENOMIC DNA]</scope>
    <source>
        <strain evidence="2 3">NBRC 12839</strain>
    </source>
</reference>
<feature type="region of interest" description="Disordered" evidence="1">
    <location>
        <begin position="604"/>
        <end position="623"/>
    </location>
</feature>
<dbReference type="RefSeq" id="WP_137967426.1">
    <property type="nucleotide sequence ID" value="NZ_BJHV01000001.1"/>
</dbReference>
<keyword evidence="3" id="KW-1185">Reference proteome</keyword>
<proteinExistence type="predicted"/>
<evidence type="ECO:0000313" key="2">
    <source>
        <dbReference type="EMBL" id="GDY45503.1"/>
    </source>
</evidence>
<gene>
    <name evidence="2" type="ORF">SANT12839_063850</name>
</gene>
<organism evidence="2 3">
    <name type="scientific">Streptomyces antimycoticus</name>
    <dbReference type="NCBI Taxonomy" id="68175"/>
    <lineage>
        <taxon>Bacteria</taxon>
        <taxon>Bacillati</taxon>
        <taxon>Actinomycetota</taxon>
        <taxon>Actinomycetes</taxon>
        <taxon>Kitasatosporales</taxon>
        <taxon>Streptomycetaceae</taxon>
        <taxon>Streptomyces</taxon>
        <taxon>Streptomyces violaceusniger group</taxon>
    </lineage>
</organism>
<evidence type="ECO:0000313" key="3">
    <source>
        <dbReference type="Proteomes" id="UP000299290"/>
    </source>
</evidence>
<dbReference type="AlphaFoldDB" id="A0A4D4KHY4"/>
<dbReference type="Proteomes" id="UP000299290">
    <property type="component" value="Unassembled WGS sequence"/>
</dbReference>
<accession>A0A4D4KHY4</accession>
<feature type="region of interest" description="Disordered" evidence="1">
    <location>
        <begin position="252"/>
        <end position="273"/>
    </location>
</feature>
<feature type="compositionally biased region" description="Low complexity" evidence="1">
    <location>
        <begin position="254"/>
        <end position="263"/>
    </location>
</feature>
<protein>
    <submittedName>
        <fullName evidence="2">Uncharacterized protein</fullName>
    </submittedName>
</protein>
<sequence>MVFEQLNRSNIQALWRYMPGQPYNWSSKGSVLGEPPRQVTPLDVPEGWVASQLRRLLLPFASATGSDPRAGAELTAIERRQFSLVKAEDLRAVRFPNTFLCRACGAFRLIRTSDTAPTCPISSHGRLEQFSWCEVHECGHLSEITAPRCASGCRSWMHLNNTRDLNTSRWYWTCARCQRRSDDPVVRWCSTCRDGRPQVMRVPQTAAYYPQQVTVINPPTRGDYGALAYDGVYAAAVAQSLGTLPRGAEGLRRAGGASSTGGAVEQARETAEALGMRPGEELYDQLIAKAQKREDDVPAWDAQVEALGRNPETIEAFGEECRQLGLAWDAKPLTVQNLLDGDAGTQLEAYYQQYPKLISHYGFNDVTLLRELPIAYIVAGYTRISSNAVATTRRGTQTTQRFRFFPAGRDSKFPMYGVRTETEGLLFELDKLAVVRWLVDSGVIEDPDLRAQDEAQRWIFQFSDPVLDVFNAPEDPVTKAILGLVHSMAHRTMKALATRCGLNVDSLGEYLFPANCSFLVYANTRSNFTLGGLEHVYRFDLVDALCELNAETRCVFDPPCRRDFGGACAACLHLSEVACARFNTVLDRNLLFGTLPPLVSDLAGGSPHSGTEDGRRWRGYWSH</sequence>
<evidence type="ECO:0000256" key="1">
    <source>
        <dbReference type="SAM" id="MobiDB-lite"/>
    </source>
</evidence>
<name>A0A4D4KHY4_9ACTN</name>
<comment type="caution">
    <text evidence="2">The sequence shown here is derived from an EMBL/GenBank/DDBJ whole genome shotgun (WGS) entry which is preliminary data.</text>
</comment>
<dbReference type="EMBL" id="BJHV01000001">
    <property type="protein sequence ID" value="GDY45503.1"/>
    <property type="molecule type" value="Genomic_DNA"/>
</dbReference>